<dbReference type="Proteomes" id="UP001066276">
    <property type="component" value="Chromosome 1_2"/>
</dbReference>
<keyword evidence="3" id="KW-1185">Reference proteome</keyword>
<dbReference type="AlphaFoldDB" id="A0AAV7VWI0"/>
<organism evidence="2 3">
    <name type="scientific">Pleurodeles waltl</name>
    <name type="common">Iberian ribbed newt</name>
    <dbReference type="NCBI Taxonomy" id="8319"/>
    <lineage>
        <taxon>Eukaryota</taxon>
        <taxon>Metazoa</taxon>
        <taxon>Chordata</taxon>
        <taxon>Craniata</taxon>
        <taxon>Vertebrata</taxon>
        <taxon>Euteleostomi</taxon>
        <taxon>Amphibia</taxon>
        <taxon>Batrachia</taxon>
        <taxon>Caudata</taxon>
        <taxon>Salamandroidea</taxon>
        <taxon>Salamandridae</taxon>
        <taxon>Pleurodelinae</taxon>
        <taxon>Pleurodeles</taxon>
    </lineage>
</organism>
<dbReference type="EMBL" id="JANPWB010000002">
    <property type="protein sequence ID" value="KAJ1205116.1"/>
    <property type="molecule type" value="Genomic_DNA"/>
</dbReference>
<reference evidence="2" key="1">
    <citation type="journal article" date="2022" name="bioRxiv">
        <title>Sequencing and chromosome-scale assembly of the giantPleurodeles waltlgenome.</title>
        <authorList>
            <person name="Brown T."/>
            <person name="Elewa A."/>
            <person name="Iarovenko S."/>
            <person name="Subramanian E."/>
            <person name="Araus A.J."/>
            <person name="Petzold A."/>
            <person name="Susuki M."/>
            <person name="Suzuki K.-i.T."/>
            <person name="Hayashi T."/>
            <person name="Toyoda A."/>
            <person name="Oliveira C."/>
            <person name="Osipova E."/>
            <person name="Leigh N.D."/>
            <person name="Simon A."/>
            <person name="Yun M.H."/>
        </authorList>
    </citation>
    <scope>NUCLEOTIDE SEQUENCE</scope>
    <source>
        <strain evidence="2">20211129_DDA</strain>
        <tissue evidence="2">Liver</tissue>
    </source>
</reference>
<feature type="compositionally biased region" description="Basic and acidic residues" evidence="1">
    <location>
        <begin position="148"/>
        <end position="158"/>
    </location>
</feature>
<comment type="caution">
    <text evidence="2">The sequence shown here is derived from an EMBL/GenBank/DDBJ whole genome shotgun (WGS) entry which is preliminary data.</text>
</comment>
<evidence type="ECO:0000256" key="1">
    <source>
        <dbReference type="SAM" id="MobiDB-lite"/>
    </source>
</evidence>
<accession>A0AAV7VWI0</accession>
<proteinExistence type="predicted"/>
<protein>
    <submittedName>
        <fullName evidence="2">Uncharacterized protein</fullName>
    </submittedName>
</protein>
<evidence type="ECO:0000313" key="2">
    <source>
        <dbReference type="EMBL" id="KAJ1205116.1"/>
    </source>
</evidence>
<feature type="region of interest" description="Disordered" evidence="1">
    <location>
        <begin position="97"/>
        <end position="158"/>
    </location>
</feature>
<sequence length="158" mass="16708">MILLVACGIRCFEGTSAQVGGEEVPAVSRLPQPRAPRCRSLTVPQCPVAGAAERVLRRPKQEAVIPAPKRLRRARAIKFRGSAASRRARPSQAEFLLPVLNGRPPPPLWRTAPSAPLGGRRWSSAKMARPSVEAAGSLPVPPCGAGKEGGRERAPAGS</sequence>
<evidence type="ECO:0000313" key="3">
    <source>
        <dbReference type="Proteomes" id="UP001066276"/>
    </source>
</evidence>
<name>A0AAV7VWI0_PLEWA</name>
<gene>
    <name evidence="2" type="ORF">NDU88_000551</name>
</gene>